<evidence type="ECO:0000259" key="1">
    <source>
        <dbReference type="Pfam" id="PF00089"/>
    </source>
</evidence>
<accession>A0A3S3PG97</accession>
<evidence type="ECO:0000313" key="2">
    <source>
        <dbReference type="EMBL" id="RWS00430.1"/>
    </source>
</evidence>
<keyword evidence="3" id="KW-1185">Reference proteome</keyword>
<organism evidence="2 3">
    <name type="scientific">Dinothrombium tinctorium</name>
    <dbReference type="NCBI Taxonomy" id="1965070"/>
    <lineage>
        <taxon>Eukaryota</taxon>
        <taxon>Metazoa</taxon>
        <taxon>Ecdysozoa</taxon>
        <taxon>Arthropoda</taxon>
        <taxon>Chelicerata</taxon>
        <taxon>Arachnida</taxon>
        <taxon>Acari</taxon>
        <taxon>Acariformes</taxon>
        <taxon>Trombidiformes</taxon>
        <taxon>Prostigmata</taxon>
        <taxon>Anystina</taxon>
        <taxon>Parasitengona</taxon>
        <taxon>Trombidioidea</taxon>
        <taxon>Trombidiidae</taxon>
        <taxon>Dinothrombium</taxon>
    </lineage>
</organism>
<dbReference type="GO" id="GO:0004252">
    <property type="term" value="F:serine-type endopeptidase activity"/>
    <property type="evidence" value="ECO:0007669"/>
    <property type="project" value="InterPro"/>
</dbReference>
<evidence type="ECO:0000313" key="3">
    <source>
        <dbReference type="Proteomes" id="UP000285301"/>
    </source>
</evidence>
<feature type="non-terminal residue" evidence="2">
    <location>
        <position position="1"/>
    </location>
</feature>
<dbReference type="InterPro" id="IPR009003">
    <property type="entry name" value="Peptidase_S1_PA"/>
</dbReference>
<dbReference type="OrthoDB" id="10061449at2759"/>
<sequence>GGWGDINDEGIPVNRLMAVDLLILNDKIWSLVRFVNGVAYVIGVVSYGPPDKSCGKKGSIGVYIKVLKYVKWIESYIQ</sequence>
<dbReference type="Gene3D" id="2.40.10.10">
    <property type="entry name" value="Trypsin-like serine proteases"/>
    <property type="match status" value="1"/>
</dbReference>
<name>A0A3S3PG97_9ACAR</name>
<feature type="domain" description="Peptidase S1" evidence="1">
    <location>
        <begin position="35"/>
        <end position="73"/>
    </location>
</feature>
<dbReference type="AlphaFoldDB" id="A0A3S3PG97"/>
<gene>
    <name evidence="2" type="ORF">B4U79_07969</name>
</gene>
<dbReference type="Pfam" id="PF00089">
    <property type="entry name" value="Trypsin"/>
    <property type="match status" value="1"/>
</dbReference>
<comment type="caution">
    <text evidence="2">The sequence shown here is derived from an EMBL/GenBank/DDBJ whole genome shotgun (WGS) entry which is preliminary data.</text>
</comment>
<reference evidence="2 3" key="1">
    <citation type="journal article" date="2018" name="Gigascience">
        <title>Genomes of trombidid mites reveal novel predicted allergens and laterally-transferred genes associated with secondary metabolism.</title>
        <authorList>
            <person name="Dong X."/>
            <person name="Chaisiri K."/>
            <person name="Xia D."/>
            <person name="Armstrong S.D."/>
            <person name="Fang Y."/>
            <person name="Donnelly M.J."/>
            <person name="Kadowaki T."/>
            <person name="McGarry J.W."/>
            <person name="Darby A.C."/>
            <person name="Makepeace B.L."/>
        </authorList>
    </citation>
    <scope>NUCLEOTIDE SEQUENCE [LARGE SCALE GENOMIC DNA]</scope>
    <source>
        <strain evidence="2">UoL-WK</strain>
    </source>
</reference>
<dbReference type="EMBL" id="NCKU01011459">
    <property type="protein sequence ID" value="RWS00430.1"/>
    <property type="molecule type" value="Genomic_DNA"/>
</dbReference>
<dbReference type="SUPFAM" id="SSF50494">
    <property type="entry name" value="Trypsin-like serine proteases"/>
    <property type="match status" value="1"/>
</dbReference>
<dbReference type="InterPro" id="IPR043504">
    <property type="entry name" value="Peptidase_S1_PA_chymotrypsin"/>
</dbReference>
<dbReference type="InterPro" id="IPR001254">
    <property type="entry name" value="Trypsin_dom"/>
</dbReference>
<dbReference type="GO" id="GO:0006508">
    <property type="term" value="P:proteolysis"/>
    <property type="evidence" value="ECO:0007669"/>
    <property type="project" value="InterPro"/>
</dbReference>
<protein>
    <recommendedName>
        <fullName evidence="1">Peptidase S1 domain-containing protein</fullName>
    </recommendedName>
</protein>
<dbReference type="Proteomes" id="UP000285301">
    <property type="component" value="Unassembled WGS sequence"/>
</dbReference>
<proteinExistence type="predicted"/>